<dbReference type="PROSITE" id="PS51257">
    <property type="entry name" value="PROKAR_LIPOPROTEIN"/>
    <property type="match status" value="1"/>
</dbReference>
<proteinExistence type="predicted"/>
<dbReference type="PANTHER" id="PTHR30222:SF17">
    <property type="entry name" value="SPERMIDINE_PUTRESCINE-BINDING PERIPLASMIC PROTEIN"/>
    <property type="match status" value="1"/>
</dbReference>
<sequence length="375" mass="42509">MVKRRTVLWGCLGLAIASCRPQTSFPLRIKFLARSLPSRVLKVFDQTTPTQFEASTSLLDIYRQLQWWQSRKAPLPPLWRRWFPAAPAEAVADTYRVDTNLVTLGDPWLDHAIRQKLIQPLSEFAPLESLPEPWQRLLRRDRQGQSTAKGDLLWAVPYRTQGLMIAYQKSFFQRTKPIHKWADLWRPELAGRIAMPNHPRLAMAIALKALGYSANDEAALVQDDVKEQLLALYRQVRVFDSQAHLKALVNEDVWLTVGWSDDVLETLVRYRRLGAVYPEEGTVLTSDLWVSPINADLTEDAQAWLKFCWQPDIATQISIASKGSLSPLFFSPGVSAPEQLPEAMATLPQDGEVLLPLLPALQTELVNFISDDAHP</sequence>
<evidence type="ECO:0000256" key="2">
    <source>
        <dbReference type="ARBA" id="ARBA00022448"/>
    </source>
</evidence>
<accession>A0ABS5Y619</accession>
<evidence type="ECO:0000256" key="4">
    <source>
        <dbReference type="ARBA" id="ARBA00022764"/>
    </source>
</evidence>
<dbReference type="Proteomes" id="UP001196661">
    <property type="component" value="Unassembled WGS sequence"/>
</dbReference>
<protein>
    <submittedName>
        <fullName evidence="5">Extracellular solute-binding protein</fullName>
    </submittedName>
</protein>
<reference evidence="5 6" key="1">
    <citation type="journal article" date="2021" name="Mar. Drugs">
        <title>Genome Reduction and Secondary Metabolism of the Marine Sponge-Associated Cyanobacterium Leptothoe.</title>
        <authorList>
            <person name="Konstantinou D."/>
            <person name="Popin R.V."/>
            <person name="Fewer D.P."/>
            <person name="Sivonen K."/>
            <person name="Gkelis S."/>
        </authorList>
    </citation>
    <scope>NUCLEOTIDE SEQUENCE [LARGE SCALE GENOMIC DNA]</scope>
    <source>
        <strain evidence="5 6">TAU-MAC 1615</strain>
    </source>
</reference>
<name>A0ABS5Y619_9CYAN</name>
<dbReference type="Gene3D" id="3.40.190.10">
    <property type="entry name" value="Periplasmic binding protein-like II"/>
    <property type="match status" value="2"/>
</dbReference>
<evidence type="ECO:0000256" key="3">
    <source>
        <dbReference type="ARBA" id="ARBA00022729"/>
    </source>
</evidence>
<gene>
    <name evidence="5" type="ORF">IXB28_13810</name>
</gene>
<comment type="subcellular location">
    <subcellularLocation>
        <location evidence="1">Periplasm</location>
    </subcellularLocation>
</comment>
<evidence type="ECO:0000256" key="1">
    <source>
        <dbReference type="ARBA" id="ARBA00004418"/>
    </source>
</evidence>
<dbReference type="SUPFAM" id="SSF53850">
    <property type="entry name" value="Periplasmic binding protein-like II"/>
    <property type="match status" value="1"/>
</dbReference>
<dbReference type="RefSeq" id="WP_215619179.1">
    <property type="nucleotide sequence ID" value="NZ_JADOER010000012.1"/>
</dbReference>
<keyword evidence="6" id="KW-1185">Reference proteome</keyword>
<comment type="caution">
    <text evidence="5">The sequence shown here is derived from an EMBL/GenBank/DDBJ whole genome shotgun (WGS) entry which is preliminary data.</text>
</comment>
<dbReference type="EMBL" id="JADOER010000012">
    <property type="protein sequence ID" value="MBT9313287.1"/>
    <property type="molecule type" value="Genomic_DNA"/>
</dbReference>
<dbReference type="Pfam" id="PF13343">
    <property type="entry name" value="SBP_bac_6"/>
    <property type="match status" value="1"/>
</dbReference>
<keyword evidence="2" id="KW-0813">Transport</keyword>
<keyword evidence="3" id="KW-0732">Signal</keyword>
<dbReference type="PRINTS" id="PR00909">
    <property type="entry name" value="SPERMDNBNDNG"/>
</dbReference>
<organism evidence="5 6">
    <name type="scientific">Leptothoe kymatousa TAU-MAC 1615</name>
    <dbReference type="NCBI Taxonomy" id="2364775"/>
    <lineage>
        <taxon>Bacteria</taxon>
        <taxon>Bacillati</taxon>
        <taxon>Cyanobacteriota</taxon>
        <taxon>Cyanophyceae</taxon>
        <taxon>Nodosilineales</taxon>
        <taxon>Cymatolegaceae</taxon>
        <taxon>Leptothoe</taxon>
        <taxon>Leptothoe kymatousa</taxon>
    </lineage>
</organism>
<evidence type="ECO:0000313" key="6">
    <source>
        <dbReference type="Proteomes" id="UP001196661"/>
    </source>
</evidence>
<keyword evidence="4" id="KW-0574">Periplasm</keyword>
<evidence type="ECO:0000313" key="5">
    <source>
        <dbReference type="EMBL" id="MBT9313287.1"/>
    </source>
</evidence>
<dbReference type="InterPro" id="IPR001188">
    <property type="entry name" value="Sperm_putr-bd"/>
</dbReference>
<dbReference type="PANTHER" id="PTHR30222">
    <property type="entry name" value="SPERMIDINE/PUTRESCINE-BINDING PERIPLASMIC PROTEIN"/>
    <property type="match status" value="1"/>
</dbReference>